<evidence type="ECO:0000256" key="3">
    <source>
        <dbReference type="ARBA" id="ARBA00022723"/>
    </source>
</evidence>
<dbReference type="Gene3D" id="3.30.420.40">
    <property type="match status" value="2"/>
</dbReference>
<evidence type="ECO:0000313" key="10">
    <source>
        <dbReference type="EMBL" id="GAA5109436.1"/>
    </source>
</evidence>
<protein>
    <recommendedName>
        <fullName evidence="1">N-acetylglucosamine kinase</fullName>
        <ecNumber evidence="1">2.7.1.59</ecNumber>
    </recommendedName>
</protein>
<evidence type="ECO:0000256" key="6">
    <source>
        <dbReference type="ARBA" id="ARBA00022833"/>
    </source>
</evidence>
<dbReference type="CDD" id="cd24057">
    <property type="entry name" value="ASKHA_NBD_ROK_NAGK"/>
    <property type="match status" value="1"/>
</dbReference>
<evidence type="ECO:0000313" key="11">
    <source>
        <dbReference type="Proteomes" id="UP001500171"/>
    </source>
</evidence>
<accession>A0ABP9N6P6</accession>
<comment type="catalytic activity">
    <reaction evidence="9">
        <text>N-acetyl-D-glucosamine + ATP = N-acetyl-D-glucosamine 6-phosphate + ADP + H(+)</text>
        <dbReference type="Rhea" id="RHEA:17417"/>
        <dbReference type="ChEBI" id="CHEBI:15378"/>
        <dbReference type="ChEBI" id="CHEBI:30616"/>
        <dbReference type="ChEBI" id="CHEBI:57513"/>
        <dbReference type="ChEBI" id="CHEBI:456216"/>
        <dbReference type="ChEBI" id="CHEBI:506227"/>
        <dbReference type="EC" id="2.7.1.59"/>
    </reaction>
</comment>
<dbReference type="EMBL" id="BAABHY010000001">
    <property type="protein sequence ID" value="GAA5109436.1"/>
    <property type="molecule type" value="Genomic_DNA"/>
</dbReference>
<keyword evidence="2" id="KW-0808">Transferase</keyword>
<keyword evidence="7" id="KW-0067">ATP-binding</keyword>
<dbReference type="NCBIfam" id="NF009835">
    <property type="entry name" value="PRK13310.1"/>
    <property type="match status" value="1"/>
</dbReference>
<keyword evidence="3" id="KW-0479">Metal-binding</keyword>
<evidence type="ECO:0000256" key="2">
    <source>
        <dbReference type="ARBA" id="ARBA00022679"/>
    </source>
</evidence>
<dbReference type="PANTHER" id="PTHR18964:SF162">
    <property type="entry name" value="N-ACETYL-D-GLUCOSAMINE KINASE"/>
    <property type="match status" value="1"/>
</dbReference>
<keyword evidence="6" id="KW-0862">Zinc</keyword>
<dbReference type="GO" id="GO:0016301">
    <property type="term" value="F:kinase activity"/>
    <property type="evidence" value="ECO:0007669"/>
    <property type="project" value="UniProtKB-KW"/>
</dbReference>
<evidence type="ECO:0000256" key="7">
    <source>
        <dbReference type="ARBA" id="ARBA00022840"/>
    </source>
</evidence>
<dbReference type="InterPro" id="IPR000600">
    <property type="entry name" value="ROK"/>
</dbReference>
<dbReference type="PROSITE" id="PS01125">
    <property type="entry name" value="ROK"/>
    <property type="match status" value="1"/>
</dbReference>
<keyword evidence="11" id="KW-1185">Reference proteome</keyword>
<dbReference type="InterPro" id="IPR049874">
    <property type="entry name" value="ROK_cs"/>
</dbReference>
<dbReference type="Pfam" id="PF00480">
    <property type="entry name" value="ROK"/>
    <property type="match status" value="1"/>
</dbReference>
<evidence type="ECO:0000256" key="4">
    <source>
        <dbReference type="ARBA" id="ARBA00022741"/>
    </source>
</evidence>
<dbReference type="SUPFAM" id="SSF53067">
    <property type="entry name" value="Actin-like ATPase domain"/>
    <property type="match status" value="1"/>
</dbReference>
<name>A0ABP9N6P6_9GAMM</name>
<sequence>MLYGFDIGGTKIELSVFDDNLDALWTKRIATPLTSYQDFLNCITDLVHEADDKFSQQGLVGIGIPGFINNHQRTIYTTNIEIIQNKPFVQQLEDNIRRPVVMNNDANCFTLSEAFHTDFQGYHTVLGVILGTGLGGGIVHQQQIISGANGCTGEFGHIRLPIDALDILGWDIPIIVCGCGAKGCCEKYLSGNGFEWLYAHFYQHALSAPTIIKHYYQGQAESVAHVERYVELLSLYLAHLNMIVDADLIVIGGGLSQFDALYQLIPKCIANYMLKQMIVPRIEKARYGDAGGSRGAALLCKNNK</sequence>
<evidence type="ECO:0000256" key="8">
    <source>
        <dbReference type="ARBA" id="ARBA00023277"/>
    </source>
</evidence>
<comment type="caution">
    <text evidence="10">The sequence shown here is derived from an EMBL/GenBank/DDBJ whole genome shotgun (WGS) entry which is preliminary data.</text>
</comment>
<evidence type="ECO:0000256" key="1">
    <source>
        <dbReference type="ARBA" id="ARBA00012122"/>
    </source>
</evidence>
<dbReference type="InterPro" id="IPR043129">
    <property type="entry name" value="ATPase_NBD"/>
</dbReference>
<keyword evidence="8" id="KW-0119">Carbohydrate metabolism</keyword>
<proteinExistence type="predicted"/>
<dbReference type="EC" id="2.7.1.59" evidence="1"/>
<keyword evidence="4" id="KW-0547">Nucleotide-binding</keyword>
<organism evidence="10 11">
    <name type="scientific">Orbus sasakiae</name>
    <dbReference type="NCBI Taxonomy" id="1078475"/>
    <lineage>
        <taxon>Bacteria</taxon>
        <taxon>Pseudomonadati</taxon>
        <taxon>Pseudomonadota</taxon>
        <taxon>Gammaproteobacteria</taxon>
        <taxon>Orbales</taxon>
        <taxon>Orbaceae</taxon>
        <taxon>Orbus</taxon>
    </lineage>
</organism>
<evidence type="ECO:0000256" key="9">
    <source>
        <dbReference type="ARBA" id="ARBA00049065"/>
    </source>
</evidence>
<keyword evidence="5 10" id="KW-0418">Kinase</keyword>
<dbReference type="Proteomes" id="UP001500171">
    <property type="component" value="Unassembled WGS sequence"/>
</dbReference>
<dbReference type="RefSeq" id="WP_345490012.1">
    <property type="nucleotide sequence ID" value="NZ_BAABHY010000001.1"/>
</dbReference>
<gene>
    <name evidence="10" type="primary">nagK</name>
    <name evidence="10" type="ORF">GCM10023211_12810</name>
</gene>
<evidence type="ECO:0000256" key="5">
    <source>
        <dbReference type="ARBA" id="ARBA00022777"/>
    </source>
</evidence>
<reference evidence="11" key="1">
    <citation type="journal article" date="2019" name="Int. J. Syst. Evol. Microbiol.">
        <title>The Global Catalogue of Microorganisms (GCM) 10K type strain sequencing project: providing services to taxonomists for standard genome sequencing and annotation.</title>
        <authorList>
            <consortium name="The Broad Institute Genomics Platform"/>
            <consortium name="The Broad Institute Genome Sequencing Center for Infectious Disease"/>
            <person name="Wu L."/>
            <person name="Ma J."/>
        </authorList>
    </citation>
    <scope>NUCLEOTIDE SEQUENCE [LARGE SCALE GENOMIC DNA]</scope>
    <source>
        <strain evidence="11">JCM 18050</strain>
    </source>
</reference>
<dbReference type="PANTHER" id="PTHR18964">
    <property type="entry name" value="ROK (REPRESSOR, ORF, KINASE) FAMILY"/>
    <property type="match status" value="1"/>
</dbReference>